<organism evidence="4 5">
    <name type="scientific">Halarcobacter ebronensis</name>
    <dbReference type="NCBI Taxonomy" id="1462615"/>
    <lineage>
        <taxon>Bacteria</taxon>
        <taxon>Pseudomonadati</taxon>
        <taxon>Campylobacterota</taxon>
        <taxon>Epsilonproteobacteria</taxon>
        <taxon>Campylobacterales</taxon>
        <taxon>Arcobacteraceae</taxon>
        <taxon>Halarcobacter</taxon>
    </lineage>
</organism>
<keyword evidence="2" id="KW-0812">Transmembrane</keyword>
<dbReference type="Proteomes" id="UP000290172">
    <property type="component" value="Unassembled WGS sequence"/>
</dbReference>
<keyword evidence="2" id="KW-1133">Transmembrane helix</keyword>
<accession>A0A4Q0YCT7</accession>
<proteinExistence type="predicted"/>
<dbReference type="EMBL" id="PDKJ01000009">
    <property type="protein sequence ID" value="RXJ67384.1"/>
    <property type="molecule type" value="Genomic_DNA"/>
</dbReference>
<feature type="transmembrane region" description="Helical" evidence="2">
    <location>
        <begin position="293"/>
        <end position="312"/>
    </location>
</feature>
<keyword evidence="1" id="KW-0175">Coiled coil</keyword>
<feature type="coiled-coil region" evidence="1">
    <location>
        <begin position="219"/>
        <end position="266"/>
    </location>
</feature>
<reference evidence="4 5" key="1">
    <citation type="submission" date="2017-10" db="EMBL/GenBank/DDBJ databases">
        <title>Genomics of the genus Arcobacter.</title>
        <authorList>
            <person name="Perez-Cataluna A."/>
            <person name="Figueras M.J."/>
        </authorList>
    </citation>
    <scope>NUCLEOTIDE SEQUENCE [LARGE SCALE GENOMIC DNA]</scope>
    <source>
        <strain evidence="4 5">CECT 8993</strain>
    </source>
</reference>
<evidence type="ECO:0000256" key="2">
    <source>
        <dbReference type="SAM" id="Phobius"/>
    </source>
</evidence>
<feature type="domain" description="DUF6161" evidence="3">
    <location>
        <begin position="206"/>
        <end position="413"/>
    </location>
</feature>
<evidence type="ECO:0000259" key="3">
    <source>
        <dbReference type="Pfam" id="PF19658"/>
    </source>
</evidence>
<sequence length="425" mass="49608">MIYPKLIESLTSIKIKLTNHLIINFLEKHLGDIGLINKYYRHIEYLLNRAKTGEIEQGKVNDLDLLLKETLSYLESEATIVRRKIDIVDIINKLFDFYPMIIDISEDEFSLRYDKLISLLNLPAQESNLILETKAKNKVFKVFKSRNESLVFISGEEKTGMSVSKDSLMQVAFENKEPTYKSYEPLIIEKLIDNTIFEEIKDNSFIESLKNSTTEGQRLKKLEEDKDILYSQIKQLELKLDKVDNIDEIHEKAKIAEENFRNTEESILSKIETNTSKSFWENQVKFFDEKYKWYLWTTIITTVIFIILLAIYKYVYFSSIINTKSSDLGIKEIIAYGFIILLISLAIWIIRIFMKIALSSYHLSIDAKERVTMINTYIALMQEGNTIKDDDKHIMIESIFRQTNHGIIKDESSVTVTDIISSFKK</sequence>
<feature type="transmembrane region" description="Helical" evidence="2">
    <location>
        <begin position="333"/>
        <end position="354"/>
    </location>
</feature>
<comment type="caution">
    <text evidence="4">The sequence shown here is derived from an EMBL/GenBank/DDBJ whole genome shotgun (WGS) entry which is preliminary data.</text>
</comment>
<dbReference type="InterPro" id="IPR046159">
    <property type="entry name" value="DUF6161"/>
</dbReference>
<dbReference type="AlphaFoldDB" id="A0A4Q0YCT7"/>
<evidence type="ECO:0000313" key="5">
    <source>
        <dbReference type="Proteomes" id="UP000290172"/>
    </source>
</evidence>
<keyword evidence="2" id="KW-0472">Membrane</keyword>
<evidence type="ECO:0000256" key="1">
    <source>
        <dbReference type="SAM" id="Coils"/>
    </source>
</evidence>
<gene>
    <name evidence="4" type="ORF">CRV08_10675</name>
</gene>
<evidence type="ECO:0000313" key="4">
    <source>
        <dbReference type="EMBL" id="RXJ67384.1"/>
    </source>
</evidence>
<name>A0A4Q0YCT7_9BACT</name>
<protein>
    <recommendedName>
        <fullName evidence="3">DUF6161 domain-containing protein</fullName>
    </recommendedName>
</protein>
<dbReference type="Pfam" id="PF19658">
    <property type="entry name" value="DUF6161"/>
    <property type="match status" value="1"/>
</dbReference>